<name>A0A132N991_HYDSH</name>
<feature type="domain" description="Polyphosphate kinase C-terminal" evidence="1">
    <location>
        <begin position="2"/>
        <end position="97"/>
    </location>
</feature>
<sequence>MAIKQTLYRVGKDSPIVQALMRAAEAGKQVSVVVELRARFDEEKNIEWARQLEDAGCHVTYGLVGLKTHAKMTLVVRREAGHLVRYVHLGTGNYNPQLELYLRDSVNARELLPDGRYVRVRPKDGEAAVDAQMDIFALLRDEARRLRRRRA</sequence>
<proteinExistence type="predicted"/>
<dbReference type="InterPro" id="IPR003414">
    <property type="entry name" value="PP_kinase"/>
</dbReference>
<protein>
    <recommendedName>
        <fullName evidence="1">Polyphosphate kinase C-terminal domain-containing protein</fullName>
    </recommendedName>
</protein>
<evidence type="ECO:0000313" key="3">
    <source>
        <dbReference type="Proteomes" id="UP000243024"/>
    </source>
</evidence>
<dbReference type="GO" id="GO:0008976">
    <property type="term" value="F:polyphosphate kinase activity"/>
    <property type="evidence" value="ECO:0007669"/>
    <property type="project" value="InterPro"/>
</dbReference>
<organism evidence="2 3">
    <name type="scientific">Hydrogenibacillus schlegelii</name>
    <name type="common">Bacillus schlegelii</name>
    <dbReference type="NCBI Taxonomy" id="1484"/>
    <lineage>
        <taxon>Bacteria</taxon>
        <taxon>Bacillati</taxon>
        <taxon>Bacillota</taxon>
        <taxon>Bacilli</taxon>
        <taxon>Bacillales</taxon>
        <taxon>Bacillales Family X. Incertae Sedis</taxon>
        <taxon>Hydrogenibacillus</taxon>
    </lineage>
</organism>
<accession>A0A132N991</accession>
<gene>
    <name evidence="2" type="ORF">SA87_01695</name>
</gene>
<dbReference type="EMBL" id="JXBB01000060">
    <property type="protein sequence ID" value="OAR03461.1"/>
    <property type="molecule type" value="Genomic_DNA"/>
</dbReference>
<dbReference type="SUPFAM" id="SSF56024">
    <property type="entry name" value="Phospholipase D/nuclease"/>
    <property type="match status" value="1"/>
</dbReference>
<reference evidence="2 3" key="1">
    <citation type="submission" date="2015-09" db="EMBL/GenBank/DDBJ databases">
        <title>Draft genome sequence of Hydrogenibacillus schlegelii DSM 2000.</title>
        <authorList>
            <person name="Hemp J."/>
        </authorList>
    </citation>
    <scope>NUCLEOTIDE SEQUENCE [LARGE SCALE GENOMIC DNA]</scope>
    <source>
        <strain evidence="2 3">MA 48</strain>
    </source>
</reference>
<evidence type="ECO:0000259" key="1">
    <source>
        <dbReference type="Pfam" id="PF17941"/>
    </source>
</evidence>
<dbReference type="AlphaFoldDB" id="A0A132N991"/>
<dbReference type="Gene3D" id="3.30.870.10">
    <property type="entry name" value="Endonuclease Chain A"/>
    <property type="match status" value="1"/>
</dbReference>
<dbReference type="InterPro" id="IPR041108">
    <property type="entry name" value="PP_kinase_C_1"/>
</dbReference>
<keyword evidence="3" id="KW-1185">Reference proteome</keyword>
<evidence type="ECO:0000313" key="2">
    <source>
        <dbReference type="EMBL" id="OAR03461.1"/>
    </source>
</evidence>
<dbReference type="PANTHER" id="PTHR30218:SF0">
    <property type="entry name" value="POLYPHOSPHATE KINASE"/>
    <property type="match status" value="1"/>
</dbReference>
<dbReference type="STRING" id="1484.SA87_01695"/>
<dbReference type="GO" id="GO:0009358">
    <property type="term" value="C:polyphosphate kinase complex"/>
    <property type="evidence" value="ECO:0007669"/>
    <property type="project" value="InterPro"/>
</dbReference>
<dbReference type="Proteomes" id="UP000243024">
    <property type="component" value="Unassembled WGS sequence"/>
</dbReference>
<dbReference type="Pfam" id="PF17941">
    <property type="entry name" value="PP_kinase_C_1"/>
    <property type="match status" value="1"/>
</dbReference>
<dbReference type="PANTHER" id="PTHR30218">
    <property type="entry name" value="POLYPHOSPHATE KINASE"/>
    <property type="match status" value="1"/>
</dbReference>
<comment type="caution">
    <text evidence="2">The sequence shown here is derived from an EMBL/GenBank/DDBJ whole genome shotgun (WGS) entry which is preliminary data.</text>
</comment>
<dbReference type="GO" id="GO:0006799">
    <property type="term" value="P:polyphosphate biosynthetic process"/>
    <property type="evidence" value="ECO:0007669"/>
    <property type="project" value="InterPro"/>
</dbReference>